<protein>
    <submittedName>
        <fullName evidence="1">Unannotated protein</fullName>
    </submittedName>
</protein>
<evidence type="ECO:0000313" key="1">
    <source>
        <dbReference type="EMBL" id="CAB4894589.1"/>
    </source>
</evidence>
<dbReference type="EMBL" id="CAFBMK010000007">
    <property type="protein sequence ID" value="CAB4894589.1"/>
    <property type="molecule type" value="Genomic_DNA"/>
</dbReference>
<accession>A0A6J7FRE8</accession>
<sequence>MLIHIDLDDERKPRVTRTDTGEILDITDLVDAREDVQAAVYGQLAQIASNISTLRTQMKDQIEQRFHEGAIESAKYYGGVKMTRTATRRWDADRARKVLQRLADAGEITEARALAAVPIVEVPKADGKKLNALLSEFSGTDAGADLASTKTEAINWKSEIVEIEDVPVADDQAETPVAAEHPADAFFEAGS</sequence>
<organism evidence="1">
    <name type="scientific">freshwater metagenome</name>
    <dbReference type="NCBI Taxonomy" id="449393"/>
    <lineage>
        <taxon>unclassified sequences</taxon>
        <taxon>metagenomes</taxon>
        <taxon>ecological metagenomes</taxon>
    </lineage>
</organism>
<proteinExistence type="predicted"/>
<name>A0A6J7FRE8_9ZZZZ</name>
<reference evidence="1" key="1">
    <citation type="submission" date="2020-05" db="EMBL/GenBank/DDBJ databases">
        <authorList>
            <person name="Chiriac C."/>
            <person name="Salcher M."/>
            <person name="Ghai R."/>
            <person name="Kavagutti S V."/>
        </authorList>
    </citation>
    <scope>NUCLEOTIDE SEQUENCE</scope>
</reference>
<dbReference type="AlphaFoldDB" id="A0A6J7FRE8"/>
<gene>
    <name evidence="1" type="ORF">UFOPK3564_00221</name>
</gene>